<organism evidence="1 2">
    <name type="scientific">Pseudomonas parafulva</name>
    <dbReference type="NCBI Taxonomy" id="157782"/>
    <lineage>
        <taxon>Bacteria</taxon>
        <taxon>Pseudomonadati</taxon>
        <taxon>Pseudomonadota</taxon>
        <taxon>Gammaproteobacteria</taxon>
        <taxon>Pseudomonadales</taxon>
        <taxon>Pseudomonadaceae</taxon>
        <taxon>Pseudomonas</taxon>
    </lineage>
</organism>
<proteinExistence type="predicted"/>
<dbReference type="AlphaFoldDB" id="A0AAJ0LIQ5"/>
<name>A0AAJ0LIQ5_9PSED</name>
<dbReference type="Proteomes" id="UP000071644">
    <property type="component" value="Unassembled WGS sequence"/>
</dbReference>
<comment type="caution">
    <text evidence="1">The sequence shown here is derived from an EMBL/GenBank/DDBJ whole genome shotgun (WGS) entry which is preliminary data.</text>
</comment>
<reference evidence="1 2" key="1">
    <citation type="journal article" date="2016" name="Front. Microbiol.">
        <title>Genomic Resource of Rice Seed Associated Bacteria.</title>
        <authorList>
            <person name="Midha S."/>
            <person name="Bansal K."/>
            <person name="Sharma S."/>
            <person name="Kumar N."/>
            <person name="Patil P.P."/>
            <person name="Chaudhry V."/>
            <person name="Patil P.B."/>
        </authorList>
    </citation>
    <scope>NUCLEOTIDE SEQUENCE [LARGE SCALE GENOMIC DNA]</scope>
    <source>
        <strain evidence="1 2">NS96</strain>
    </source>
</reference>
<sequence length="112" mass="12409">MQVKNHVQFDRVVIATMGYLAEHFPRPVDLEFDKLGVVPGPAFKNSAGASDVQTEHFPKHLFACDCVRFLIAEGYVTGEVKYAWCASVCLTSKGLDLIKARLSSLTPDFYLA</sequence>
<accession>A0AAJ0LIQ5</accession>
<protein>
    <submittedName>
        <fullName evidence="1">Uncharacterized protein</fullName>
    </submittedName>
</protein>
<dbReference type="RefSeq" id="WP_058639047.1">
    <property type="nucleotide sequence ID" value="NZ_LDSN01000036.1"/>
</dbReference>
<evidence type="ECO:0000313" key="1">
    <source>
        <dbReference type="EMBL" id="KTT16925.1"/>
    </source>
</evidence>
<evidence type="ECO:0000313" key="2">
    <source>
        <dbReference type="Proteomes" id="UP000071644"/>
    </source>
</evidence>
<gene>
    <name evidence="1" type="ORF">NS96R_14355</name>
</gene>
<dbReference type="EMBL" id="LDSN01000036">
    <property type="protein sequence ID" value="KTT16925.1"/>
    <property type="molecule type" value="Genomic_DNA"/>
</dbReference>